<comment type="similarity">
    <text evidence="2">Belongs to the RNase H family.</text>
</comment>
<evidence type="ECO:0000313" key="11">
    <source>
        <dbReference type="Proteomes" id="UP000068243"/>
    </source>
</evidence>
<dbReference type="InterPro" id="IPR002156">
    <property type="entry name" value="RNaseH_domain"/>
</dbReference>
<dbReference type="SUPFAM" id="SSF53098">
    <property type="entry name" value="Ribonuclease H-like"/>
    <property type="match status" value="1"/>
</dbReference>
<sequence length="337" mass="38693">MKFDRPSSPLTIDGGRLVCREHLLVICAMCCVDYSKMREDIGMWEAGEDYNTHVAQDIQMEEAGDVHNDNHSSAKATRNERQQPSMNPRSMEIDEPHQKSNKRHNGRHGKESRIQPVFPQKFLPPTPEDTPRSLFKPLVFVSEGRPSIRRFVGRENHYQCLVYTAGACHDNWKGDENYAKAGWSFVYRPQNPSRNITGGVAGRLELMGPTRVYHQQTRTRAELRAVIAALKYLSHDGNTFDSVVVATDSSYVVNNATLWIRRWLTRDWKNAGGRPIKNRDLWEALLKEVRCCYVQGREVHLWHIDRLLNQDAVRLANWATVPDSAPIEFVEEFPPSL</sequence>
<protein>
    <recommendedName>
        <fullName evidence="3">ribonuclease H</fullName>
        <ecNumber evidence="3">3.1.26.4</ecNumber>
    </recommendedName>
</protein>
<evidence type="ECO:0000256" key="3">
    <source>
        <dbReference type="ARBA" id="ARBA00012180"/>
    </source>
</evidence>
<dbReference type="GO" id="GO:0003676">
    <property type="term" value="F:nucleic acid binding"/>
    <property type="evidence" value="ECO:0007669"/>
    <property type="project" value="InterPro"/>
</dbReference>
<dbReference type="CDD" id="cd13934">
    <property type="entry name" value="RNase_H_Dikarya_like"/>
    <property type="match status" value="1"/>
</dbReference>
<evidence type="ECO:0000256" key="4">
    <source>
        <dbReference type="ARBA" id="ARBA00022722"/>
    </source>
</evidence>
<evidence type="ECO:0000256" key="6">
    <source>
        <dbReference type="ARBA" id="ARBA00022759"/>
    </source>
</evidence>
<dbReference type="GO" id="GO:0004523">
    <property type="term" value="F:RNA-DNA hybrid ribonuclease activity"/>
    <property type="evidence" value="ECO:0007669"/>
    <property type="project" value="UniProtKB-EC"/>
</dbReference>
<dbReference type="Pfam" id="PF00075">
    <property type="entry name" value="RNase_H"/>
    <property type="match status" value="1"/>
</dbReference>
<dbReference type="GO" id="GO:0046872">
    <property type="term" value="F:metal ion binding"/>
    <property type="evidence" value="ECO:0007669"/>
    <property type="project" value="UniProtKB-KW"/>
</dbReference>
<comment type="caution">
    <text evidence="10">The sequence shown here is derived from an EMBL/GenBank/DDBJ whole genome shotgun (WGS) entry which is preliminary data.</text>
</comment>
<dbReference type="EC" id="3.1.26.4" evidence="3"/>
<dbReference type="Proteomes" id="UP000068243">
    <property type="component" value="Unassembled WGS sequence"/>
</dbReference>
<dbReference type="AlphaFoldDB" id="A0A100IAB3"/>
<keyword evidence="4" id="KW-0540">Nuclease</keyword>
<dbReference type="EMBL" id="BCMY01000003">
    <property type="protein sequence ID" value="GAQ37607.1"/>
    <property type="molecule type" value="Genomic_DNA"/>
</dbReference>
<reference evidence="11" key="1">
    <citation type="journal article" date="2016" name="Genome Announc.">
        <title>Draft genome sequence of Aspergillus niger strain An76.</title>
        <authorList>
            <person name="Gong W."/>
            <person name="Cheng Z."/>
            <person name="Zhang H."/>
            <person name="Liu L."/>
            <person name="Gao P."/>
            <person name="Wang L."/>
        </authorList>
    </citation>
    <scope>NUCLEOTIDE SEQUENCE [LARGE SCALE GENOMIC DNA]</scope>
    <source>
        <strain evidence="11">An76</strain>
    </source>
</reference>
<evidence type="ECO:0000256" key="5">
    <source>
        <dbReference type="ARBA" id="ARBA00022723"/>
    </source>
</evidence>
<dbReference type="VEuPathDB" id="FungiDB:An04g02730"/>
<evidence type="ECO:0000259" key="9">
    <source>
        <dbReference type="PROSITE" id="PS50879"/>
    </source>
</evidence>
<comment type="catalytic activity">
    <reaction evidence="1">
        <text>Endonucleolytic cleavage to 5'-phosphomonoester.</text>
        <dbReference type="EC" id="3.1.26.4"/>
    </reaction>
</comment>
<dbReference type="InterPro" id="IPR050092">
    <property type="entry name" value="RNase_H"/>
</dbReference>
<dbReference type="OrthoDB" id="407198at2759"/>
<dbReference type="VEuPathDB" id="FungiDB:M747DRAFT_350161"/>
<feature type="compositionally biased region" description="Basic and acidic residues" evidence="8">
    <location>
        <begin position="67"/>
        <end position="81"/>
    </location>
</feature>
<dbReference type="Gene3D" id="3.30.420.10">
    <property type="entry name" value="Ribonuclease H-like superfamily/Ribonuclease H"/>
    <property type="match status" value="1"/>
</dbReference>
<dbReference type="PANTHER" id="PTHR10642:SF26">
    <property type="entry name" value="RIBONUCLEASE H1"/>
    <property type="match status" value="1"/>
</dbReference>
<keyword evidence="7" id="KW-0378">Hydrolase</keyword>
<dbReference type="PROSITE" id="PS50879">
    <property type="entry name" value="RNASE_H_1"/>
    <property type="match status" value="1"/>
</dbReference>
<accession>A0A100IAB3</accession>
<evidence type="ECO:0000256" key="2">
    <source>
        <dbReference type="ARBA" id="ARBA00005300"/>
    </source>
</evidence>
<evidence type="ECO:0000313" key="10">
    <source>
        <dbReference type="EMBL" id="GAQ37607.1"/>
    </source>
</evidence>
<dbReference type="VEuPathDB" id="FungiDB:ATCC64974_78700"/>
<dbReference type="VEuPathDB" id="FungiDB:ASPNIDRAFT2_54572"/>
<dbReference type="OMA" id="REDIGMW"/>
<name>A0A100IAB3_ASPNG</name>
<organism evidence="10 11">
    <name type="scientific">Aspergillus niger</name>
    <dbReference type="NCBI Taxonomy" id="5061"/>
    <lineage>
        <taxon>Eukaryota</taxon>
        <taxon>Fungi</taxon>
        <taxon>Dikarya</taxon>
        <taxon>Ascomycota</taxon>
        <taxon>Pezizomycotina</taxon>
        <taxon>Eurotiomycetes</taxon>
        <taxon>Eurotiomycetidae</taxon>
        <taxon>Eurotiales</taxon>
        <taxon>Aspergillaceae</taxon>
        <taxon>Aspergillus</taxon>
        <taxon>Aspergillus subgen. Circumdati</taxon>
    </lineage>
</organism>
<keyword evidence="5" id="KW-0479">Metal-binding</keyword>
<dbReference type="GO" id="GO:0043137">
    <property type="term" value="P:DNA replication, removal of RNA primer"/>
    <property type="evidence" value="ECO:0007669"/>
    <property type="project" value="TreeGrafter"/>
</dbReference>
<keyword evidence="6" id="KW-0255">Endonuclease</keyword>
<feature type="domain" description="RNase H type-1" evidence="9">
    <location>
        <begin position="156"/>
        <end position="321"/>
    </location>
</feature>
<evidence type="ECO:0000256" key="1">
    <source>
        <dbReference type="ARBA" id="ARBA00000077"/>
    </source>
</evidence>
<evidence type="ECO:0000256" key="7">
    <source>
        <dbReference type="ARBA" id="ARBA00022801"/>
    </source>
</evidence>
<evidence type="ECO:0000256" key="8">
    <source>
        <dbReference type="SAM" id="MobiDB-lite"/>
    </source>
</evidence>
<feature type="region of interest" description="Disordered" evidence="8">
    <location>
        <begin position="67"/>
        <end position="129"/>
    </location>
</feature>
<gene>
    <name evidence="10" type="ORF">ABL_02217</name>
</gene>
<dbReference type="PANTHER" id="PTHR10642">
    <property type="entry name" value="RIBONUCLEASE H1"/>
    <property type="match status" value="1"/>
</dbReference>
<proteinExistence type="inferred from homology"/>
<dbReference type="InterPro" id="IPR012337">
    <property type="entry name" value="RNaseH-like_sf"/>
</dbReference>
<dbReference type="InterPro" id="IPR036397">
    <property type="entry name" value="RNaseH_sf"/>
</dbReference>